<dbReference type="RefSeq" id="WP_157523182.1">
    <property type="nucleotide sequence ID" value="NZ_CP066775.1"/>
</dbReference>
<dbReference type="EMBL" id="CP066775">
    <property type="protein sequence ID" value="QQL50077.1"/>
    <property type="molecule type" value="Genomic_DNA"/>
</dbReference>
<name>A0A6I4IML9_9SPHI</name>
<accession>A0A6I4IML9</accession>
<sequence>MRHNRVAILFFPAFITLVAACSLEKKTAVNRALQNLTAHYNIIFNANELLRQKQEIYATSFVDNYTDFLRVYQDTTGRAQGAIDKELDGVIARANTIIAVKEQSHYIGDAYLLQSKANYLYGQYFLADEFSAYVIRNYPQNVNLVQQARNWRVRSLLNLGQLPQAKLVSDTALLGLNETKKTADPGGVYAARLQYDLDAGDYKEAEEMAKKAIKDAANSRMRYRLTFILAQLQEANKKPADAYASYSKVVKSNASFEMAFNAELNRIRIEDTQNGRKLTHLQRLQGLIKNDNNADLLDQIYFQIGDQYYAENNIDAAIKNYRLALKYSTRNQNQKAITYLRLADIAFKNRGDYNGAKKLYDSTLMNMLPTYPGYRTIQLRANNLTVLGEQLGIIAREDTLQRLAKLNEKDRADLLNEYARKAVAQQKAAALAATNSAFTNANSPNSTVTTATVPGNATFYFYNVNSVSQGFTAFKRVWGNRKLEDNWRRSLRTSSDITANTQNLAAQVDPSVVVKKDERSTDDLLSSNYKKQLLQNLPLTPELLAQSNSRVYAAYFLLANFYRDVLEDPKESIASFEILLSRFPDNNDKPAIYYNLYRLYSNIDIAKSDYYKNLLLKNYPETTFAKIILDPEYSRKMNDIDAEFNTVYDQLYDLYANKKYIDVIARADALLLQYPKAKFAAQIAYLRAIAAGHNEKLTPFKADLLALIKTYPDDQLISPLVNQHLSFIAANEAELAARPVVLVDNDFTDAGFVPTSVTPTYAVVQQPVKQPVAQKATPAAEKPKVKPTEPPVQQKAPVVTTAPKTPPSIFSLRDSTHYYFVVNVASGTTNLSSSRFGFGQFNRANFDQQRGISHQLTTAGPDNQLIFVGNFNSLTEVKDYARAIIPLLPQIMKVPADKYSFFIITKENLDKLADKKLLDTYVDFYQKNY</sequence>
<reference evidence="2 3" key="1">
    <citation type="submission" date="2020-12" db="EMBL/GenBank/DDBJ databases">
        <title>HMF7856_wgs.fasta genome submission.</title>
        <authorList>
            <person name="Kang H."/>
            <person name="Kim H."/>
            <person name="Joh K."/>
        </authorList>
    </citation>
    <scope>NUCLEOTIDE SEQUENCE [LARGE SCALE GENOMIC DNA]</scope>
    <source>
        <strain evidence="2 3">HMF7856</strain>
    </source>
</reference>
<keyword evidence="3" id="KW-1185">Reference proteome</keyword>
<dbReference type="PROSITE" id="PS51257">
    <property type="entry name" value="PROKAR_LIPOPROTEIN"/>
    <property type="match status" value="1"/>
</dbReference>
<dbReference type="AlphaFoldDB" id="A0A6I4IML9"/>
<feature type="compositionally biased region" description="Low complexity" evidence="1">
    <location>
        <begin position="791"/>
        <end position="800"/>
    </location>
</feature>
<proteinExistence type="predicted"/>
<dbReference type="Gene3D" id="1.25.40.10">
    <property type="entry name" value="Tetratricopeptide repeat domain"/>
    <property type="match status" value="3"/>
</dbReference>
<dbReference type="SUPFAM" id="SSF48452">
    <property type="entry name" value="TPR-like"/>
    <property type="match status" value="1"/>
</dbReference>
<dbReference type="InterPro" id="IPR019734">
    <property type="entry name" value="TPR_rpt"/>
</dbReference>
<evidence type="ECO:0000256" key="1">
    <source>
        <dbReference type="SAM" id="MobiDB-lite"/>
    </source>
</evidence>
<evidence type="ECO:0000313" key="3">
    <source>
        <dbReference type="Proteomes" id="UP000429232"/>
    </source>
</evidence>
<dbReference type="Proteomes" id="UP000429232">
    <property type="component" value="Chromosome"/>
</dbReference>
<dbReference type="KEGG" id="mgik:GO620_001085"/>
<evidence type="ECO:0000313" key="2">
    <source>
        <dbReference type="EMBL" id="QQL50077.1"/>
    </source>
</evidence>
<dbReference type="PROSITE" id="PS50005">
    <property type="entry name" value="TPR"/>
    <property type="match status" value="1"/>
</dbReference>
<protein>
    <submittedName>
        <fullName evidence="2">Uncharacterized protein</fullName>
    </submittedName>
</protein>
<dbReference type="SMART" id="SM00028">
    <property type="entry name" value="TPR"/>
    <property type="match status" value="3"/>
</dbReference>
<feature type="region of interest" description="Disordered" evidence="1">
    <location>
        <begin position="772"/>
        <end position="800"/>
    </location>
</feature>
<gene>
    <name evidence="2" type="ORF">GO620_001085</name>
</gene>
<organism evidence="2 3">
    <name type="scientific">Mucilaginibacter ginkgonis</name>
    <dbReference type="NCBI Taxonomy" id="2682091"/>
    <lineage>
        <taxon>Bacteria</taxon>
        <taxon>Pseudomonadati</taxon>
        <taxon>Bacteroidota</taxon>
        <taxon>Sphingobacteriia</taxon>
        <taxon>Sphingobacteriales</taxon>
        <taxon>Sphingobacteriaceae</taxon>
        <taxon>Mucilaginibacter</taxon>
    </lineage>
</organism>
<dbReference type="InterPro" id="IPR011990">
    <property type="entry name" value="TPR-like_helical_dom_sf"/>
</dbReference>